<keyword evidence="4" id="KW-1185">Reference proteome</keyword>
<feature type="transmembrane region" description="Helical" evidence="2">
    <location>
        <begin position="175"/>
        <end position="195"/>
    </location>
</feature>
<evidence type="ECO:0000313" key="3">
    <source>
        <dbReference type="EMBL" id="GFE14263.1"/>
    </source>
</evidence>
<reference evidence="3 4" key="1">
    <citation type="submission" date="2019-12" db="EMBL/GenBank/DDBJ databases">
        <title>Whole genome shotgun sequence of Streptomyces hygroscopicus subsp. glebosus NBRC 13786.</title>
        <authorList>
            <person name="Ichikawa N."/>
            <person name="Kimura A."/>
            <person name="Kitahashi Y."/>
            <person name="Komaki H."/>
            <person name="Tamura T."/>
        </authorList>
    </citation>
    <scope>NUCLEOTIDE SEQUENCE [LARGE SCALE GENOMIC DNA]</scope>
    <source>
        <strain evidence="3 4">NBRC 13786</strain>
    </source>
</reference>
<name>A0A640SS27_9ACTN</name>
<keyword evidence="2" id="KW-0472">Membrane</keyword>
<evidence type="ECO:0000256" key="1">
    <source>
        <dbReference type="SAM" id="MobiDB-lite"/>
    </source>
</evidence>
<comment type="caution">
    <text evidence="3">The sequence shown here is derived from an EMBL/GenBank/DDBJ whole genome shotgun (WGS) entry which is preliminary data.</text>
</comment>
<keyword evidence="2" id="KW-1133">Transmembrane helix</keyword>
<evidence type="ECO:0000313" key="4">
    <source>
        <dbReference type="Proteomes" id="UP000430079"/>
    </source>
</evidence>
<feature type="transmembrane region" description="Helical" evidence="2">
    <location>
        <begin position="31"/>
        <end position="52"/>
    </location>
</feature>
<dbReference type="Proteomes" id="UP000430079">
    <property type="component" value="Unassembled WGS sequence"/>
</dbReference>
<accession>A0A640SS27</accession>
<gene>
    <name evidence="3" type="ORF">Sgleb_23100</name>
</gene>
<proteinExistence type="predicted"/>
<dbReference type="AlphaFoldDB" id="A0A640SS27"/>
<dbReference type="EMBL" id="BLIO01000001">
    <property type="protein sequence ID" value="GFE14263.1"/>
    <property type="molecule type" value="Genomic_DNA"/>
</dbReference>
<evidence type="ECO:0000256" key="2">
    <source>
        <dbReference type="SAM" id="Phobius"/>
    </source>
</evidence>
<keyword evidence="2" id="KW-0812">Transmembrane</keyword>
<organism evidence="3 4">
    <name type="scientific">Streptomyces glebosus</name>
    <dbReference type="NCBI Taxonomy" id="249580"/>
    <lineage>
        <taxon>Bacteria</taxon>
        <taxon>Bacillati</taxon>
        <taxon>Actinomycetota</taxon>
        <taxon>Actinomycetes</taxon>
        <taxon>Kitasatosporales</taxon>
        <taxon>Streptomycetaceae</taxon>
        <taxon>Streptomyces</taxon>
    </lineage>
</organism>
<feature type="region of interest" description="Disordered" evidence="1">
    <location>
        <begin position="1"/>
        <end position="32"/>
    </location>
</feature>
<protein>
    <submittedName>
        <fullName evidence="3">Uncharacterized protein</fullName>
    </submittedName>
</protein>
<sequence>MLRASDPQERPVNQPGPHGTREPARPGAGQATGGEAGVIGIALAAVLTAALAQGSWQWFATYVGVTLLAVVCSFYALPAWTPGLRTAYVRKLVAFALTVGLCVAITLAPMLQRWAWLFPMEGTRSGCGELGRYESLRAEAELAQLTGRDRPALARAQQARSHVAVADCLSATTTLWLPLYGAGAAVLVGAGAWTYSRARARKESGPAASR</sequence>
<feature type="transmembrane region" description="Helical" evidence="2">
    <location>
        <begin position="58"/>
        <end position="80"/>
    </location>
</feature>
<feature type="transmembrane region" description="Helical" evidence="2">
    <location>
        <begin position="92"/>
        <end position="111"/>
    </location>
</feature>